<keyword evidence="1" id="KW-1133">Transmembrane helix</keyword>
<protein>
    <submittedName>
        <fullName evidence="2">Uncharacterized protein</fullName>
    </submittedName>
</protein>
<name>A0ABW9U604_9BACL</name>
<dbReference type="RefSeq" id="WP_157318871.1">
    <property type="nucleotide sequence ID" value="NZ_WSEM01000008.1"/>
</dbReference>
<keyword evidence="3" id="KW-1185">Reference proteome</keyword>
<evidence type="ECO:0000256" key="1">
    <source>
        <dbReference type="SAM" id="Phobius"/>
    </source>
</evidence>
<feature type="transmembrane region" description="Helical" evidence="1">
    <location>
        <begin position="29"/>
        <end position="49"/>
    </location>
</feature>
<reference evidence="2 3" key="1">
    <citation type="submission" date="2019-12" db="EMBL/GenBank/DDBJ databases">
        <authorList>
            <person name="Huq M.A."/>
        </authorList>
    </citation>
    <scope>NUCLEOTIDE SEQUENCE [LARGE SCALE GENOMIC DNA]</scope>
    <source>
        <strain evidence="2 3">MAH-34</strain>
    </source>
</reference>
<keyword evidence="1" id="KW-0812">Transmembrane</keyword>
<keyword evidence="1" id="KW-0472">Membrane</keyword>
<organism evidence="2 3">
    <name type="scientific">Paenibacillus anseongense</name>
    <dbReference type="NCBI Taxonomy" id="2682845"/>
    <lineage>
        <taxon>Bacteria</taxon>
        <taxon>Bacillati</taxon>
        <taxon>Bacillota</taxon>
        <taxon>Bacilli</taxon>
        <taxon>Bacillales</taxon>
        <taxon>Paenibacillaceae</taxon>
        <taxon>Paenibacillus</taxon>
    </lineage>
</organism>
<sequence>MIGITIVFIGITSYELSFLIRHKRKPRTYWITGSFIVAAYLYLTVIYLYQDLPSSNQLIEYLFHFQ</sequence>
<proteinExistence type="predicted"/>
<accession>A0ABW9U604</accession>
<dbReference type="EMBL" id="WSEM01000008">
    <property type="protein sequence ID" value="MVQ34823.1"/>
    <property type="molecule type" value="Genomic_DNA"/>
</dbReference>
<evidence type="ECO:0000313" key="3">
    <source>
        <dbReference type="Proteomes" id="UP000467637"/>
    </source>
</evidence>
<dbReference type="Proteomes" id="UP000467637">
    <property type="component" value="Unassembled WGS sequence"/>
</dbReference>
<evidence type="ECO:0000313" key="2">
    <source>
        <dbReference type="EMBL" id="MVQ34823.1"/>
    </source>
</evidence>
<gene>
    <name evidence="2" type="ORF">GON05_09155</name>
</gene>
<comment type="caution">
    <text evidence="2">The sequence shown here is derived from an EMBL/GenBank/DDBJ whole genome shotgun (WGS) entry which is preliminary data.</text>
</comment>